<dbReference type="InterPro" id="IPR046144">
    <property type="entry name" value="DUF6146"/>
</dbReference>
<reference evidence="2" key="1">
    <citation type="submission" date="2018-01" db="EMBL/GenBank/DDBJ databases">
        <title>Complete genome of Tamlana sp. UJ94.</title>
        <authorList>
            <person name="Jung J."/>
            <person name="Chung D."/>
            <person name="Bae S.S."/>
            <person name="Baek K."/>
        </authorList>
    </citation>
    <scope>NUCLEOTIDE SEQUENCE [LARGE SCALE GENOMIC DNA]</scope>
    <source>
        <strain evidence="2">UJ94</strain>
    </source>
</reference>
<evidence type="ECO:0000313" key="1">
    <source>
        <dbReference type="EMBL" id="AUS04067.1"/>
    </source>
</evidence>
<dbReference type="KEGG" id="taj:C1A40_00570"/>
<dbReference type="OrthoDB" id="1119488at2"/>
<keyword evidence="2" id="KW-1185">Reference proteome</keyword>
<dbReference type="Proteomes" id="UP000236592">
    <property type="component" value="Chromosome"/>
</dbReference>
<sequence>MANEESDYEIIIIEPGFNYWVASTAKPRGYYSQSFSENRNAQYVMEWNQRVIQPQRYAPNLYELQINYNQGTDYGYEVNYLLYNYFVYFQFKYKQRLGPYVPRI</sequence>
<gene>
    <name evidence="1" type="ORF">C1A40_00570</name>
</gene>
<protein>
    <submittedName>
        <fullName evidence="1">Uncharacterized protein</fullName>
    </submittedName>
</protein>
<dbReference type="Pfam" id="PF19643">
    <property type="entry name" value="DUF6146"/>
    <property type="match status" value="1"/>
</dbReference>
<proteinExistence type="predicted"/>
<dbReference type="AlphaFoldDB" id="A0A2I7SDU7"/>
<dbReference type="EMBL" id="CP025938">
    <property type="protein sequence ID" value="AUS04067.1"/>
    <property type="molecule type" value="Genomic_DNA"/>
</dbReference>
<evidence type="ECO:0000313" key="2">
    <source>
        <dbReference type="Proteomes" id="UP000236592"/>
    </source>
</evidence>
<organism evidence="1 2">
    <name type="scientific">Pseudotamlana carrageenivorans</name>
    <dbReference type="NCBI Taxonomy" id="2069432"/>
    <lineage>
        <taxon>Bacteria</taxon>
        <taxon>Pseudomonadati</taxon>
        <taxon>Bacteroidota</taxon>
        <taxon>Flavobacteriia</taxon>
        <taxon>Flavobacteriales</taxon>
        <taxon>Flavobacteriaceae</taxon>
        <taxon>Pseudotamlana</taxon>
    </lineage>
</organism>
<accession>A0A2I7SDU7</accession>
<name>A0A2I7SDU7_9FLAO</name>